<keyword evidence="3" id="KW-1185">Reference proteome</keyword>
<sequence length="313" mass="35214">MENKIVLITGANSGIGKAAALKFATEGYRVVMACRNMVISNAVRQEIIEASKNVQVDLMELDVSSFDSIRAFCSAFKAQYPRLDILIHNAAYLNHGEKAFKLSPENIELSFATNTFGPFLMTQLLADHLEKSQDPRILNACTTNIKHFFDPKRKIDFDNLQGELLGKQLNNAYTMYGDSKMALLMLTFKMAETLKPHGIKVNALQINRVKLSKETIRKMNSFWKVLAWTQNLTNPLPSGMADNYFHICTSDEYKNVTGQLINHKRQIIQPSTSEQGFSQVKNIFGSGSYPNYATDPINVKKIWDLCISLTKTG</sequence>
<reference evidence="2 3" key="1">
    <citation type="submission" date="2019-01" db="EMBL/GenBank/DDBJ databases">
        <title>Complete genome sequence of Cohnella hallensis HS21 isolated from Korean fir (Abies koreana) rhizospheric soil.</title>
        <authorList>
            <person name="Jiang L."/>
            <person name="Kang S.W."/>
            <person name="Kim S."/>
            <person name="Jung J."/>
            <person name="Kim C.Y."/>
            <person name="Kim D.H."/>
            <person name="Kim S.W."/>
            <person name="Lee J."/>
        </authorList>
    </citation>
    <scope>NUCLEOTIDE SEQUENCE [LARGE SCALE GENOMIC DNA]</scope>
    <source>
        <strain evidence="2 3">HS21</strain>
    </source>
</reference>
<dbReference type="KEGG" id="cohn:KCTCHS21_27000"/>
<dbReference type="SUPFAM" id="SSF51735">
    <property type="entry name" value="NAD(P)-binding Rossmann-fold domains"/>
    <property type="match status" value="1"/>
</dbReference>
<dbReference type="InterPro" id="IPR002347">
    <property type="entry name" value="SDR_fam"/>
</dbReference>
<dbReference type="AlphaFoldDB" id="A0A3T1D5D8"/>
<dbReference type="OrthoDB" id="9809821at2"/>
<proteinExistence type="predicted"/>
<evidence type="ECO:0000313" key="2">
    <source>
        <dbReference type="EMBL" id="BBI33301.1"/>
    </source>
</evidence>
<accession>A0A3T1D5D8</accession>
<protein>
    <submittedName>
        <fullName evidence="2">Putative oxidoreductase</fullName>
    </submittedName>
</protein>
<dbReference type="RefSeq" id="WP_130608780.1">
    <property type="nucleotide sequence ID" value="NZ_AP019400.1"/>
</dbReference>
<keyword evidence="1" id="KW-0560">Oxidoreductase</keyword>
<dbReference type="Proteomes" id="UP000289856">
    <property type="component" value="Chromosome"/>
</dbReference>
<dbReference type="PANTHER" id="PTHR43157">
    <property type="entry name" value="PHOSPHATIDYLINOSITOL-GLYCAN BIOSYNTHESIS CLASS F PROTEIN-RELATED"/>
    <property type="match status" value="1"/>
</dbReference>
<evidence type="ECO:0000313" key="3">
    <source>
        <dbReference type="Proteomes" id="UP000289856"/>
    </source>
</evidence>
<dbReference type="PRINTS" id="PR00081">
    <property type="entry name" value="GDHRDH"/>
</dbReference>
<dbReference type="InterPro" id="IPR036291">
    <property type="entry name" value="NAD(P)-bd_dom_sf"/>
</dbReference>
<dbReference type="GO" id="GO:0016491">
    <property type="term" value="F:oxidoreductase activity"/>
    <property type="evidence" value="ECO:0007669"/>
    <property type="project" value="UniProtKB-KW"/>
</dbReference>
<dbReference type="EMBL" id="AP019400">
    <property type="protein sequence ID" value="BBI33301.1"/>
    <property type="molecule type" value="Genomic_DNA"/>
</dbReference>
<evidence type="ECO:0000256" key="1">
    <source>
        <dbReference type="ARBA" id="ARBA00023002"/>
    </source>
</evidence>
<gene>
    <name evidence="2" type="ORF">KCTCHS21_27000</name>
</gene>
<dbReference type="Pfam" id="PF00106">
    <property type="entry name" value="adh_short"/>
    <property type="match status" value="1"/>
</dbReference>
<name>A0A3T1D5D8_9BACL</name>
<organism evidence="2 3">
    <name type="scientific">Cohnella abietis</name>
    <dbReference type="NCBI Taxonomy" id="2507935"/>
    <lineage>
        <taxon>Bacteria</taxon>
        <taxon>Bacillati</taxon>
        <taxon>Bacillota</taxon>
        <taxon>Bacilli</taxon>
        <taxon>Bacillales</taxon>
        <taxon>Paenibacillaceae</taxon>
        <taxon>Cohnella</taxon>
    </lineage>
</organism>
<dbReference type="PANTHER" id="PTHR43157:SF31">
    <property type="entry name" value="PHOSPHATIDYLINOSITOL-GLYCAN BIOSYNTHESIS CLASS F PROTEIN"/>
    <property type="match status" value="1"/>
</dbReference>
<dbReference type="Gene3D" id="3.40.50.720">
    <property type="entry name" value="NAD(P)-binding Rossmann-like Domain"/>
    <property type="match status" value="1"/>
</dbReference>